<sequence length="290" mass="31558">MSITVSSSSEEGVEQTHLSLESESIMEDPVENRSSEKLISPHKDVIHVFLRRAKKAVENVFLRFCCRESQDSVEAFLPPSKTHYVGLESPQTQREDTTPGSDVTCISEQQIESLGVQSRSNSMCSDFVLPGEVPVETIGASDSQSLHKTRANITTLDITSVAVDNVEQKSEIDKGLSWRKTRSFFRRACKAMKLPLLCSVVDTVETSVSLTDSTEAQCGDSTHTLNLEESSDDSTHTLNLEESSDDSTHTLNLEESSDGILPGSESIPLPTEASGMEEISSAGETKLAGL</sequence>
<name>A0AAN9CSI8_9TELE</name>
<protein>
    <submittedName>
        <fullName evidence="2">Uncharacterized protein</fullName>
    </submittedName>
</protein>
<organism evidence="2 3">
    <name type="scientific">Phoxinus phoxinus</name>
    <name type="common">Eurasian minnow</name>
    <dbReference type="NCBI Taxonomy" id="58324"/>
    <lineage>
        <taxon>Eukaryota</taxon>
        <taxon>Metazoa</taxon>
        <taxon>Chordata</taxon>
        <taxon>Craniata</taxon>
        <taxon>Vertebrata</taxon>
        <taxon>Euteleostomi</taxon>
        <taxon>Actinopterygii</taxon>
        <taxon>Neopterygii</taxon>
        <taxon>Teleostei</taxon>
        <taxon>Ostariophysi</taxon>
        <taxon>Cypriniformes</taxon>
        <taxon>Leuciscidae</taxon>
        <taxon>Phoxininae</taxon>
        <taxon>Phoxinus</taxon>
    </lineage>
</organism>
<gene>
    <name evidence="2" type="ORF">R3I93_015819</name>
</gene>
<evidence type="ECO:0000313" key="3">
    <source>
        <dbReference type="Proteomes" id="UP001364617"/>
    </source>
</evidence>
<evidence type="ECO:0000256" key="1">
    <source>
        <dbReference type="SAM" id="MobiDB-lite"/>
    </source>
</evidence>
<keyword evidence="3" id="KW-1185">Reference proteome</keyword>
<comment type="caution">
    <text evidence="2">The sequence shown here is derived from an EMBL/GenBank/DDBJ whole genome shotgun (WGS) entry which is preliminary data.</text>
</comment>
<evidence type="ECO:0000313" key="2">
    <source>
        <dbReference type="EMBL" id="KAK7141782.1"/>
    </source>
</evidence>
<feature type="region of interest" description="Disordered" evidence="1">
    <location>
        <begin position="224"/>
        <end position="290"/>
    </location>
</feature>
<proteinExistence type="predicted"/>
<dbReference type="AlphaFoldDB" id="A0AAN9CSI8"/>
<feature type="compositionally biased region" description="Polar residues" evidence="1">
    <location>
        <begin position="1"/>
        <end position="22"/>
    </location>
</feature>
<reference evidence="2 3" key="1">
    <citation type="submission" date="2024-02" db="EMBL/GenBank/DDBJ databases">
        <title>Chromosome-level genome assembly of the Eurasian Minnow (Phoxinus phoxinus).</title>
        <authorList>
            <person name="Oriowo T.O."/>
            <person name="Martin S."/>
            <person name="Stange M."/>
            <person name="Chrysostomakis Y."/>
            <person name="Brown T."/>
            <person name="Winkler S."/>
            <person name="Kukowka S."/>
            <person name="Myers E.W."/>
            <person name="Bohne A."/>
        </authorList>
    </citation>
    <scope>NUCLEOTIDE SEQUENCE [LARGE SCALE GENOMIC DNA]</scope>
    <source>
        <strain evidence="2">ZFMK-TIS-60720</strain>
        <tissue evidence="2">Whole Organism</tissue>
    </source>
</reference>
<dbReference type="Proteomes" id="UP001364617">
    <property type="component" value="Unassembled WGS sequence"/>
</dbReference>
<dbReference type="EMBL" id="JAYKXH010000016">
    <property type="protein sequence ID" value="KAK7141782.1"/>
    <property type="molecule type" value="Genomic_DNA"/>
</dbReference>
<feature type="region of interest" description="Disordered" evidence="1">
    <location>
        <begin position="1"/>
        <end position="35"/>
    </location>
</feature>
<accession>A0AAN9CSI8</accession>